<proteinExistence type="predicted"/>
<dbReference type="EMBL" id="BIMN01000003">
    <property type="protein sequence ID" value="GCE63743.1"/>
    <property type="molecule type" value="Genomic_DNA"/>
</dbReference>
<dbReference type="AlphaFoldDB" id="A0A478FQK1"/>
<name>A0A478FQK1_9MOLU</name>
<reference evidence="1 2" key="1">
    <citation type="submission" date="2019-01" db="EMBL/GenBank/DDBJ databases">
        <title>Draft genome sequences of Candidatus Mycoplasma haemohominis SWG34-3 identified from a patient with pyrexia, anemia and liver dysfunction.</title>
        <authorList>
            <person name="Sekizuka T."/>
            <person name="Hattori N."/>
            <person name="Katano H."/>
            <person name="Takuma T."/>
            <person name="Ito T."/>
            <person name="Arai N."/>
            <person name="Yanai R."/>
            <person name="Ishii S."/>
            <person name="Miura Y."/>
            <person name="Tokunaga T."/>
            <person name="Watanabe H."/>
            <person name="Nomura N."/>
            <person name="Eguchi J."/>
            <person name="Arai T."/>
            <person name="Hasegawa H."/>
            <person name="Nakamaki T."/>
            <person name="Wakita T."/>
            <person name="Niki Y."/>
            <person name="Kuroda M."/>
        </authorList>
    </citation>
    <scope>NUCLEOTIDE SEQUENCE [LARGE SCALE GENOMIC DNA]</scope>
    <source>
        <strain evidence="1">SWG34-3</strain>
    </source>
</reference>
<sequence>MASPAAIGAGVGGGAIALAGTSYAAYTQLRPYDDFLDYANRNWLVYIGDTANGFKNKISADTGDGTQNGYRKILSEKLNLISGTDNQINADDIQKAGKDADDSDKAKLNKVARKVRDWCESNKTKGSKSTDNVNWASIKENADWQNFERLCLETSK</sequence>
<evidence type="ECO:0000313" key="1">
    <source>
        <dbReference type="EMBL" id="GCE63743.1"/>
    </source>
</evidence>
<gene>
    <name evidence="1" type="ORF">MHSWG343_07430</name>
</gene>
<comment type="caution">
    <text evidence="1">The sequence shown here is derived from an EMBL/GenBank/DDBJ whole genome shotgun (WGS) entry which is preliminary data.</text>
</comment>
<organism evidence="1 2">
    <name type="scientific">Candidatus Mycoplasma haematohominis</name>
    <dbReference type="NCBI Taxonomy" id="1494318"/>
    <lineage>
        <taxon>Bacteria</taxon>
        <taxon>Bacillati</taxon>
        <taxon>Mycoplasmatota</taxon>
        <taxon>Mollicutes</taxon>
        <taxon>Mycoplasmataceae</taxon>
        <taxon>Mycoplasma</taxon>
    </lineage>
</organism>
<accession>A0A478FQK1</accession>
<evidence type="ECO:0000313" key="2">
    <source>
        <dbReference type="Proteomes" id="UP000324831"/>
    </source>
</evidence>
<dbReference type="Proteomes" id="UP000324831">
    <property type="component" value="Unassembled WGS sequence"/>
</dbReference>
<protein>
    <submittedName>
        <fullName evidence="1">Uncharacterized protein</fullName>
    </submittedName>
</protein>